<evidence type="ECO:0000313" key="2">
    <source>
        <dbReference type="Proteomes" id="UP001163603"/>
    </source>
</evidence>
<comment type="caution">
    <text evidence="1">The sequence shown here is derived from an EMBL/GenBank/DDBJ whole genome shotgun (WGS) entry which is preliminary data.</text>
</comment>
<evidence type="ECO:0000313" key="1">
    <source>
        <dbReference type="EMBL" id="KAJ0045082.1"/>
    </source>
</evidence>
<gene>
    <name evidence="1" type="ORF">Pint_05584</name>
</gene>
<name>A0ACC0Z2F7_9ROSI</name>
<dbReference type="EMBL" id="CM047738">
    <property type="protein sequence ID" value="KAJ0045082.1"/>
    <property type="molecule type" value="Genomic_DNA"/>
</dbReference>
<proteinExistence type="predicted"/>
<dbReference type="Proteomes" id="UP001163603">
    <property type="component" value="Chromosome 3"/>
</dbReference>
<reference evidence="2" key="1">
    <citation type="journal article" date="2023" name="G3 (Bethesda)">
        <title>Genome assembly and association tests identify interacting loci associated with vigor, precocity, and sex in interspecific pistachio rootstocks.</title>
        <authorList>
            <person name="Palmer W."/>
            <person name="Jacygrad E."/>
            <person name="Sagayaradj S."/>
            <person name="Cavanaugh K."/>
            <person name="Han R."/>
            <person name="Bertier L."/>
            <person name="Beede B."/>
            <person name="Kafkas S."/>
            <person name="Golino D."/>
            <person name="Preece J."/>
            <person name="Michelmore R."/>
        </authorList>
    </citation>
    <scope>NUCLEOTIDE SEQUENCE [LARGE SCALE GENOMIC DNA]</scope>
</reference>
<organism evidence="1 2">
    <name type="scientific">Pistacia integerrima</name>
    <dbReference type="NCBI Taxonomy" id="434235"/>
    <lineage>
        <taxon>Eukaryota</taxon>
        <taxon>Viridiplantae</taxon>
        <taxon>Streptophyta</taxon>
        <taxon>Embryophyta</taxon>
        <taxon>Tracheophyta</taxon>
        <taxon>Spermatophyta</taxon>
        <taxon>Magnoliopsida</taxon>
        <taxon>eudicotyledons</taxon>
        <taxon>Gunneridae</taxon>
        <taxon>Pentapetalae</taxon>
        <taxon>rosids</taxon>
        <taxon>malvids</taxon>
        <taxon>Sapindales</taxon>
        <taxon>Anacardiaceae</taxon>
        <taxon>Pistacia</taxon>
    </lineage>
</organism>
<keyword evidence="2" id="KW-1185">Reference proteome</keyword>
<protein>
    <submittedName>
        <fullName evidence="1">Uncharacterized protein</fullName>
    </submittedName>
</protein>
<sequence>MKLCMGSLFLHFYLMCQVQEQMKKFYDVGRTDKSLNVGDFLYLKLQPYRQVSVALRKNLKLSPKYYGPFEIIERVGPVAYKLRLPNGSQLHPVFHVSVLKEKLGTNANATWEDYHALKMRFPKLTLEDMGVL</sequence>
<accession>A0ACC0Z2F7</accession>